<gene>
    <name evidence="5" type="ORF">SAMN04488027_10817</name>
</gene>
<dbReference type="InterPro" id="IPR036291">
    <property type="entry name" value="NAD(P)-bd_dom_sf"/>
</dbReference>
<evidence type="ECO:0000313" key="6">
    <source>
        <dbReference type="Proteomes" id="UP000199296"/>
    </source>
</evidence>
<dbReference type="Pfam" id="PF02254">
    <property type="entry name" value="TrkA_N"/>
    <property type="match status" value="1"/>
</dbReference>
<reference evidence="5 6" key="1">
    <citation type="submission" date="2016-10" db="EMBL/GenBank/DDBJ databases">
        <authorList>
            <person name="de Groot N.N."/>
        </authorList>
    </citation>
    <scope>NUCLEOTIDE SEQUENCE [LARGE SCALE GENOMIC DNA]</scope>
    <source>
        <strain evidence="5 6">DSM 19803</strain>
    </source>
</reference>
<evidence type="ECO:0000259" key="3">
    <source>
        <dbReference type="PROSITE" id="PS51201"/>
    </source>
</evidence>
<protein>
    <submittedName>
        <fullName evidence="5">Trk system potassium uptake protein TrkA</fullName>
    </submittedName>
</protein>
<dbReference type="PANTHER" id="PTHR43833:SF5">
    <property type="entry name" value="TRK SYSTEM POTASSIUM UPTAKE PROTEIN TRKA"/>
    <property type="match status" value="1"/>
</dbReference>
<accession>A0A1G7XCA3</accession>
<dbReference type="Gene3D" id="3.30.70.1450">
    <property type="entry name" value="Regulator of K+ conductance, C-terminal domain"/>
    <property type="match status" value="1"/>
</dbReference>
<dbReference type="PANTHER" id="PTHR43833">
    <property type="entry name" value="POTASSIUM CHANNEL PROTEIN 2-RELATED-RELATED"/>
    <property type="match status" value="1"/>
</dbReference>
<keyword evidence="6" id="KW-1185">Reference proteome</keyword>
<dbReference type="EMBL" id="FNCW01000008">
    <property type="protein sequence ID" value="SDG81743.1"/>
    <property type="molecule type" value="Genomic_DNA"/>
</dbReference>
<dbReference type="PROSITE" id="PS51202">
    <property type="entry name" value="RCK_C"/>
    <property type="match status" value="1"/>
</dbReference>
<evidence type="ECO:0000256" key="2">
    <source>
        <dbReference type="ARBA" id="ARBA00023065"/>
    </source>
</evidence>
<dbReference type="InterPro" id="IPR050721">
    <property type="entry name" value="Trk_Ktr_HKT_K-transport"/>
</dbReference>
<dbReference type="SUPFAM" id="SSF51735">
    <property type="entry name" value="NAD(P)-binding Rossmann-fold domains"/>
    <property type="match status" value="1"/>
</dbReference>
<evidence type="ECO:0000256" key="1">
    <source>
        <dbReference type="ARBA" id="ARBA00022448"/>
    </source>
</evidence>
<dbReference type="STRING" id="470826.SAMN04488027_10817"/>
<dbReference type="AlphaFoldDB" id="A0A1G7XCA3"/>
<dbReference type="RefSeq" id="WP_093368096.1">
    <property type="nucleotide sequence ID" value="NZ_FNCW01000008.1"/>
</dbReference>
<dbReference type="GO" id="GO:0008324">
    <property type="term" value="F:monoatomic cation transmembrane transporter activity"/>
    <property type="evidence" value="ECO:0007669"/>
    <property type="project" value="InterPro"/>
</dbReference>
<evidence type="ECO:0000259" key="4">
    <source>
        <dbReference type="PROSITE" id="PS51202"/>
    </source>
</evidence>
<dbReference type="Proteomes" id="UP000199296">
    <property type="component" value="Unassembled WGS sequence"/>
</dbReference>
<sequence length="226" mass="24890">MHIIIVGSGRTGKHVIEAAVNDKHDVFVIEKDKETADWAASNFDCVVIHADATSIEALEEAKAGEADSIIVTTDDDAINSLVLLLAKEQGVKQLVSSVNDEERLDVFKHIGTDIIESPFRLSAKHLYRAVQGPNVNEFLDLGDGFEILELEVEPDSEISGQTIKKLKKENKLPGNTLIVLIKREDDFIIPDGSAEMKEKDVLVVLAKSDKVEDISNLFGDKKNQDD</sequence>
<evidence type="ECO:0000313" key="5">
    <source>
        <dbReference type="EMBL" id="SDG81743.1"/>
    </source>
</evidence>
<organism evidence="5 6">
    <name type="scientific">Psychroflexus sediminis</name>
    <dbReference type="NCBI Taxonomy" id="470826"/>
    <lineage>
        <taxon>Bacteria</taxon>
        <taxon>Pseudomonadati</taxon>
        <taxon>Bacteroidota</taxon>
        <taxon>Flavobacteriia</taxon>
        <taxon>Flavobacteriales</taxon>
        <taxon>Flavobacteriaceae</taxon>
        <taxon>Psychroflexus</taxon>
    </lineage>
</organism>
<dbReference type="OrthoDB" id="9785285at2"/>
<dbReference type="PROSITE" id="PS51201">
    <property type="entry name" value="RCK_N"/>
    <property type="match status" value="1"/>
</dbReference>
<feature type="domain" description="RCK C-terminal" evidence="4">
    <location>
        <begin position="133"/>
        <end position="220"/>
    </location>
</feature>
<keyword evidence="1" id="KW-0813">Transport</keyword>
<dbReference type="InterPro" id="IPR036721">
    <property type="entry name" value="RCK_C_sf"/>
</dbReference>
<dbReference type="Gene3D" id="3.40.50.720">
    <property type="entry name" value="NAD(P)-binding Rossmann-like Domain"/>
    <property type="match status" value="1"/>
</dbReference>
<name>A0A1G7XCA3_9FLAO</name>
<keyword evidence="2" id="KW-0406">Ion transport</keyword>
<dbReference type="GO" id="GO:0006813">
    <property type="term" value="P:potassium ion transport"/>
    <property type="evidence" value="ECO:0007669"/>
    <property type="project" value="InterPro"/>
</dbReference>
<dbReference type="InterPro" id="IPR003148">
    <property type="entry name" value="RCK_N"/>
</dbReference>
<dbReference type="SUPFAM" id="SSF116726">
    <property type="entry name" value="TrkA C-terminal domain-like"/>
    <property type="match status" value="1"/>
</dbReference>
<dbReference type="Pfam" id="PF02080">
    <property type="entry name" value="TrkA_C"/>
    <property type="match status" value="1"/>
</dbReference>
<feature type="domain" description="RCK N-terminal" evidence="3">
    <location>
        <begin position="1"/>
        <end position="116"/>
    </location>
</feature>
<proteinExistence type="predicted"/>
<dbReference type="InterPro" id="IPR006037">
    <property type="entry name" value="RCK_C"/>
</dbReference>